<evidence type="ECO:0000259" key="2">
    <source>
        <dbReference type="PROSITE" id="PS50966"/>
    </source>
</evidence>
<keyword evidence="1" id="KW-0862">Zinc</keyword>
<evidence type="ECO:0000256" key="1">
    <source>
        <dbReference type="PROSITE-ProRule" id="PRU00325"/>
    </source>
</evidence>
<accession>A0ABT2MND6</accession>
<protein>
    <submittedName>
        <fullName evidence="3">SWIM zinc finger domain-containing protein</fullName>
    </submittedName>
</protein>
<reference evidence="3 4" key="1">
    <citation type="journal article" date="2022" name="Front. Microbiol.">
        <title>High genomic differentiation and limited gene flow indicate recent cryptic speciation within the genus Laspinema (cyanobacteria).</title>
        <authorList>
            <person name="Stanojkovic A."/>
            <person name="Skoupy S."/>
            <person name="Skaloud P."/>
            <person name="Dvorak P."/>
        </authorList>
    </citation>
    <scope>NUCLEOTIDE SEQUENCE [LARGE SCALE GENOMIC DNA]</scope>
    <source>
        <strain evidence="3 4">D2a</strain>
    </source>
</reference>
<dbReference type="Proteomes" id="UP001525890">
    <property type="component" value="Unassembled WGS sequence"/>
</dbReference>
<feature type="domain" description="SWIM-type" evidence="2">
    <location>
        <begin position="55"/>
        <end position="92"/>
    </location>
</feature>
<evidence type="ECO:0000313" key="4">
    <source>
        <dbReference type="Proteomes" id="UP001525890"/>
    </source>
</evidence>
<name>A0ABT2MND6_9CYAN</name>
<dbReference type="PROSITE" id="PS50966">
    <property type="entry name" value="ZF_SWIM"/>
    <property type="match status" value="1"/>
</dbReference>
<dbReference type="PANTHER" id="PTHR22619:SF0">
    <property type="entry name" value="ZINC FINGER SWIM DOMAIN-CONTAINING PROTEIN 6-LIKE PROTEIN"/>
    <property type="match status" value="1"/>
</dbReference>
<keyword evidence="1" id="KW-0479">Metal-binding</keyword>
<keyword evidence="1" id="KW-0863">Zinc-finger</keyword>
<proteinExistence type="predicted"/>
<gene>
    <name evidence="3" type="ORF">NG799_07875</name>
</gene>
<keyword evidence="4" id="KW-1185">Reference proteome</keyword>
<evidence type="ECO:0000313" key="3">
    <source>
        <dbReference type="EMBL" id="MCT7966250.1"/>
    </source>
</evidence>
<organism evidence="3 4">
    <name type="scientific">Laspinema palackyanum D2a</name>
    <dbReference type="NCBI Taxonomy" id="2953684"/>
    <lineage>
        <taxon>Bacteria</taxon>
        <taxon>Bacillati</taxon>
        <taxon>Cyanobacteriota</taxon>
        <taxon>Cyanophyceae</taxon>
        <taxon>Oscillatoriophycideae</taxon>
        <taxon>Oscillatoriales</taxon>
        <taxon>Laspinemataceae</taxon>
        <taxon>Laspinema</taxon>
        <taxon>Laspinema palackyanum</taxon>
    </lineage>
</organism>
<dbReference type="EMBL" id="JAMXFF010000009">
    <property type="protein sequence ID" value="MCT7966250.1"/>
    <property type="molecule type" value="Genomic_DNA"/>
</dbReference>
<sequence length="593" mass="67604">MSKTPDLTEPLIRQNSLPELFSKGRSDYESGNVTAVTRRGNLLNAEVMGKAVQPYRVRVGFDEGGLTSVTCSCAYHESEWCEHIVATLFVVMRQPEAIQDRPTLDQLLNQLTLVQTQELVQELVKENPQLMDEIDCYITLKTKTASTPKLSKNQRPSPINSAPFRQQARDILYEGMRYFENLDGEDDPVTEELLDLIDNVQGLIEIGETYNALIVLEAIASACAADWDRVEQYGIDSDDIVIALDEAIAEAILSDSLSSSEVEQWRSRLETLQDEWSTEFALSLESLTQGWDAPDVVEALKGTLLEPELEENSSSNYSPDLVLIRLKILDRQERYQEYLNLAKAKGKMKQYLTMLGSLGRTAEAMEAARNQMKTMEEALSLGQTLRSNGEVSKALEVGGMGLKLPGNCQYELASWTAGLAEELGNVEVELEARQLAFYDNPHTKDYFRIKELARENWSKIQRDLLEALQQYKTLGKTEVKVDIFLNEGLIDEAIACVKDLSDYYSDLLHRVMDAAIKQRPDWVIENARPRAESILDRKKSESYNQAIDWLKKVRSAYLQKEQLEEWRTYRQDLLQTHARKHKFRGMLEDMRLY</sequence>
<dbReference type="RefSeq" id="WP_368005899.1">
    <property type="nucleotide sequence ID" value="NZ_JAMXFF010000009.1"/>
</dbReference>
<comment type="caution">
    <text evidence="3">The sequence shown here is derived from an EMBL/GenBank/DDBJ whole genome shotgun (WGS) entry which is preliminary data.</text>
</comment>
<dbReference type="PANTHER" id="PTHR22619">
    <property type="entry name" value="ZINC FINGER SWIM DOMAIN CONTAINING PROTEIN 4, 5, 6"/>
    <property type="match status" value="1"/>
</dbReference>
<dbReference type="InterPro" id="IPR007527">
    <property type="entry name" value="Znf_SWIM"/>
</dbReference>